<dbReference type="SUPFAM" id="SSF55282">
    <property type="entry name" value="RL5-like"/>
    <property type="match status" value="1"/>
</dbReference>
<proteinExistence type="predicted"/>
<dbReference type="Pfam" id="PF01877">
    <property type="entry name" value="RNA_binding"/>
    <property type="match status" value="1"/>
</dbReference>
<evidence type="ECO:0000313" key="2">
    <source>
        <dbReference type="Proteomes" id="UP001206983"/>
    </source>
</evidence>
<dbReference type="InterPro" id="IPR022803">
    <property type="entry name" value="Ribosomal_uL5_dom_sf"/>
</dbReference>
<protein>
    <submittedName>
        <fullName evidence="1">Exosome subunit</fullName>
    </submittedName>
</protein>
<evidence type="ECO:0000313" key="1">
    <source>
        <dbReference type="EMBL" id="MCQ6962866.1"/>
    </source>
</evidence>
<comment type="caution">
    <text evidence="1">The sequence shown here is derived from an EMBL/GenBank/DDBJ whole genome shotgun (WGS) entry which is preliminary data.</text>
</comment>
<keyword evidence="2" id="KW-1185">Reference proteome</keyword>
<accession>A0AAE3HAP4</accession>
<dbReference type="PANTHER" id="PTHR38816">
    <property type="entry name" value="EXOSOME SUBUNIT, DUF54 FAMILY-RELATED"/>
    <property type="match status" value="1"/>
</dbReference>
<name>A0AAE3HAP4_9EURY</name>
<dbReference type="InterPro" id="IPR002739">
    <property type="entry name" value="PAB1135-like"/>
</dbReference>
<reference evidence="1 2" key="1">
    <citation type="journal article" date="2011" name="Appl. Environ. Microbiol.">
        <title>Methanogenic archaea isolated from Taiwan's Chelungpu fault.</title>
        <authorList>
            <person name="Wu S.Y."/>
            <person name="Lai M.C."/>
        </authorList>
    </citation>
    <scope>NUCLEOTIDE SEQUENCE [LARGE SCALE GENOMIC DNA]</scope>
    <source>
        <strain evidence="1 2">St545Mb</strain>
    </source>
</reference>
<sequence>MIHYIDLRAIAHSTEDPARVRKALDFFLLPSPEGEDRNTDDIVEVIDAEGHYGNRMTIFSAHVPRKKDLKALAAFIRQHMLPEDVELLREEMPDRLDDDQVFHIRLDKQAAFGEQVKLTSSSDAIIVRVKIETYPKNRQKAGLIVEELFG</sequence>
<gene>
    <name evidence="1" type="ORF">PV02_07190</name>
</gene>
<dbReference type="Gene3D" id="3.30.1440.10">
    <property type="match status" value="1"/>
</dbReference>
<dbReference type="NCBIfam" id="NF011143">
    <property type="entry name" value="PRK14555.1-4"/>
    <property type="match status" value="1"/>
</dbReference>
<dbReference type="PANTHER" id="PTHR38816:SF1">
    <property type="entry name" value="EXOSOME SUBUNIT"/>
    <property type="match status" value="1"/>
</dbReference>
<dbReference type="Proteomes" id="UP001206983">
    <property type="component" value="Unassembled WGS sequence"/>
</dbReference>
<organism evidence="1 2">
    <name type="scientific">Methanolobus chelungpuianus</name>
    <dbReference type="NCBI Taxonomy" id="502115"/>
    <lineage>
        <taxon>Archaea</taxon>
        <taxon>Methanobacteriati</taxon>
        <taxon>Methanobacteriota</taxon>
        <taxon>Stenosarchaea group</taxon>
        <taxon>Methanomicrobia</taxon>
        <taxon>Methanosarcinales</taxon>
        <taxon>Methanosarcinaceae</taxon>
        <taxon>Methanolobus</taxon>
    </lineage>
</organism>
<dbReference type="AlphaFoldDB" id="A0AAE3HAP4"/>
<dbReference type="RefSeq" id="WP_256622720.1">
    <property type="nucleotide sequence ID" value="NZ_JTEO01000004.1"/>
</dbReference>
<dbReference type="EMBL" id="JTEO01000004">
    <property type="protein sequence ID" value="MCQ6962866.1"/>
    <property type="molecule type" value="Genomic_DNA"/>
</dbReference>